<evidence type="ECO:0000313" key="1">
    <source>
        <dbReference type="EMBL" id="OLP75234.1"/>
    </source>
</evidence>
<gene>
    <name evidence="1" type="ORF">AK812_SmicGene45003</name>
</gene>
<proteinExistence type="predicted"/>
<dbReference type="Proteomes" id="UP000186817">
    <property type="component" value="Unassembled WGS sequence"/>
</dbReference>
<evidence type="ECO:0000313" key="2">
    <source>
        <dbReference type="Proteomes" id="UP000186817"/>
    </source>
</evidence>
<dbReference type="EMBL" id="LSRX01002664">
    <property type="protein sequence ID" value="OLP75234.1"/>
    <property type="molecule type" value="Genomic_DNA"/>
</dbReference>
<protein>
    <submittedName>
        <fullName evidence="1">Uncharacterized protein</fullName>
    </submittedName>
</protein>
<organism evidence="1 2">
    <name type="scientific">Symbiodinium microadriaticum</name>
    <name type="common">Dinoflagellate</name>
    <name type="synonym">Zooxanthella microadriatica</name>
    <dbReference type="NCBI Taxonomy" id="2951"/>
    <lineage>
        <taxon>Eukaryota</taxon>
        <taxon>Sar</taxon>
        <taxon>Alveolata</taxon>
        <taxon>Dinophyceae</taxon>
        <taxon>Suessiales</taxon>
        <taxon>Symbiodiniaceae</taxon>
        <taxon>Symbiodinium</taxon>
    </lineage>
</organism>
<feature type="non-terminal residue" evidence="1">
    <location>
        <position position="1"/>
    </location>
</feature>
<keyword evidence="2" id="KW-1185">Reference proteome</keyword>
<comment type="caution">
    <text evidence="1">The sequence shown here is derived from an EMBL/GenBank/DDBJ whole genome shotgun (WGS) entry which is preliminary data.</text>
</comment>
<name>A0A1Q9BX75_SYMMI</name>
<sequence>DRLRPRVTIYAEVTKLRKYSDRWMVRLSEGILKHEGVEVLFAAVAADLSLNGDPQRSQRKDQDKVEYCFDVE</sequence>
<accession>A0A1Q9BX75</accession>
<reference evidence="1 2" key="1">
    <citation type="submission" date="2016-02" db="EMBL/GenBank/DDBJ databases">
        <title>Genome analysis of coral dinoflagellate symbionts highlights evolutionary adaptations to a symbiotic lifestyle.</title>
        <authorList>
            <person name="Aranda M."/>
            <person name="Li Y."/>
            <person name="Liew Y.J."/>
            <person name="Baumgarten S."/>
            <person name="Simakov O."/>
            <person name="Wilson M."/>
            <person name="Piel J."/>
            <person name="Ashoor H."/>
            <person name="Bougouffa S."/>
            <person name="Bajic V.B."/>
            <person name="Ryu T."/>
            <person name="Ravasi T."/>
            <person name="Bayer T."/>
            <person name="Micklem G."/>
            <person name="Kim H."/>
            <person name="Bhak J."/>
            <person name="Lajeunesse T.C."/>
            <person name="Voolstra C.R."/>
        </authorList>
    </citation>
    <scope>NUCLEOTIDE SEQUENCE [LARGE SCALE GENOMIC DNA]</scope>
    <source>
        <strain evidence="1 2">CCMP2467</strain>
    </source>
</reference>
<dbReference type="OrthoDB" id="10344793at2759"/>
<dbReference type="AlphaFoldDB" id="A0A1Q9BX75"/>